<comment type="pathway">
    <text evidence="5">Cofactor biosynthesis; adenosylcobalamin biosynthesis; adenosylcobalamin from cob(II)yrinate a,c-diamide: step 6/7.</text>
</comment>
<comment type="caution">
    <text evidence="18">The sequence shown here is derived from an EMBL/GenBank/DDBJ whole genome shotgun (WGS) entry which is preliminary data.</text>
</comment>
<comment type="catalytic activity">
    <reaction evidence="2">
        <text>adenosylcob(III)inamide phosphate + GTP + H(+) = adenosylcob(III)inamide-GDP + diphosphate</text>
        <dbReference type="Rhea" id="RHEA:22712"/>
        <dbReference type="ChEBI" id="CHEBI:15378"/>
        <dbReference type="ChEBI" id="CHEBI:33019"/>
        <dbReference type="ChEBI" id="CHEBI:37565"/>
        <dbReference type="ChEBI" id="CHEBI:58502"/>
        <dbReference type="ChEBI" id="CHEBI:60487"/>
        <dbReference type="EC" id="2.7.7.62"/>
    </reaction>
</comment>
<keyword evidence="15" id="KW-0342">GTP-binding</keyword>
<evidence type="ECO:0000256" key="7">
    <source>
        <dbReference type="ARBA" id="ARBA00007490"/>
    </source>
</evidence>
<evidence type="ECO:0000256" key="17">
    <source>
        <dbReference type="ARBA" id="ARBA00030571"/>
    </source>
</evidence>
<accession>A0A372LUC3</accession>
<evidence type="ECO:0000256" key="6">
    <source>
        <dbReference type="ARBA" id="ARBA00005159"/>
    </source>
</evidence>
<dbReference type="GO" id="GO:0043752">
    <property type="term" value="F:adenosylcobinamide kinase activity"/>
    <property type="evidence" value="ECO:0007669"/>
    <property type="project" value="UniProtKB-EC"/>
</dbReference>
<evidence type="ECO:0000256" key="15">
    <source>
        <dbReference type="ARBA" id="ARBA00023134"/>
    </source>
</evidence>
<evidence type="ECO:0000256" key="9">
    <source>
        <dbReference type="ARBA" id="ARBA00012523"/>
    </source>
</evidence>
<dbReference type="PANTHER" id="PTHR34848">
    <property type="match status" value="1"/>
</dbReference>
<keyword evidence="10" id="KW-0169">Cobalamin biosynthesis</keyword>
<gene>
    <name evidence="18" type="ORF">D0469_01510</name>
</gene>
<evidence type="ECO:0000256" key="16">
    <source>
        <dbReference type="ARBA" id="ARBA00029570"/>
    </source>
</evidence>
<comment type="pathway">
    <text evidence="6">Cofactor biosynthesis; adenosylcobalamin biosynthesis; adenosylcobalamin from cob(II)yrinate a,c-diamide: step 5/7.</text>
</comment>
<keyword evidence="14" id="KW-0067">ATP-binding</keyword>
<evidence type="ECO:0000256" key="4">
    <source>
        <dbReference type="ARBA" id="ARBA00003889"/>
    </source>
</evidence>
<comment type="similarity">
    <text evidence="7">Belongs to the CobU/CobP family.</text>
</comment>
<dbReference type="SUPFAM" id="SSF52540">
    <property type="entry name" value="P-loop containing nucleoside triphosphate hydrolases"/>
    <property type="match status" value="1"/>
</dbReference>
<evidence type="ECO:0000256" key="1">
    <source>
        <dbReference type="ARBA" id="ARBA00000312"/>
    </source>
</evidence>
<comment type="catalytic activity">
    <reaction evidence="1">
        <text>adenosylcob(III)inamide + ATP = adenosylcob(III)inamide phosphate + ADP + H(+)</text>
        <dbReference type="Rhea" id="RHEA:15769"/>
        <dbReference type="ChEBI" id="CHEBI:2480"/>
        <dbReference type="ChEBI" id="CHEBI:15378"/>
        <dbReference type="ChEBI" id="CHEBI:30616"/>
        <dbReference type="ChEBI" id="CHEBI:58502"/>
        <dbReference type="ChEBI" id="CHEBI:456216"/>
        <dbReference type="EC" id="2.7.1.156"/>
    </reaction>
</comment>
<evidence type="ECO:0000256" key="5">
    <source>
        <dbReference type="ARBA" id="ARBA00004692"/>
    </source>
</evidence>
<keyword evidence="19" id="KW-1185">Reference proteome</keyword>
<reference evidence="18 19" key="1">
    <citation type="submission" date="2018-08" db="EMBL/GenBank/DDBJ databases">
        <title>Bacillus chawlae sp. nov., Bacillus glennii sp. nov., and Bacillus saganii sp. nov. Isolated from the Vehicle Assembly Building at Kennedy Space Center where the Viking Spacecraft were Assembled.</title>
        <authorList>
            <person name="Seuylemezian A."/>
            <person name="Vaishampayan P."/>
        </authorList>
    </citation>
    <scope>NUCLEOTIDE SEQUENCE [LARGE SCALE GENOMIC DNA]</scope>
    <source>
        <strain evidence="18 19">V47-23a</strain>
    </source>
</reference>
<dbReference type="EC" id="2.7.1.156" evidence="8"/>
<dbReference type="OrthoDB" id="1766664at2"/>
<dbReference type="Proteomes" id="UP000264541">
    <property type="component" value="Unassembled WGS sequence"/>
</dbReference>
<dbReference type="GO" id="GO:0005525">
    <property type="term" value="F:GTP binding"/>
    <property type="evidence" value="ECO:0007669"/>
    <property type="project" value="UniProtKB-KW"/>
</dbReference>
<dbReference type="EC" id="2.7.7.62" evidence="9"/>
<dbReference type="GO" id="GO:0005524">
    <property type="term" value="F:ATP binding"/>
    <property type="evidence" value="ECO:0007669"/>
    <property type="project" value="UniProtKB-KW"/>
</dbReference>
<evidence type="ECO:0000313" key="19">
    <source>
        <dbReference type="Proteomes" id="UP000264541"/>
    </source>
</evidence>
<evidence type="ECO:0000256" key="10">
    <source>
        <dbReference type="ARBA" id="ARBA00022573"/>
    </source>
</evidence>
<evidence type="ECO:0000256" key="13">
    <source>
        <dbReference type="ARBA" id="ARBA00022777"/>
    </source>
</evidence>
<evidence type="ECO:0000256" key="3">
    <source>
        <dbReference type="ARBA" id="ARBA00001522"/>
    </source>
</evidence>
<evidence type="ECO:0000256" key="14">
    <source>
        <dbReference type="ARBA" id="ARBA00022840"/>
    </source>
</evidence>
<dbReference type="RefSeq" id="WP_117324896.1">
    <property type="nucleotide sequence ID" value="NZ_QVTE01000004.1"/>
</dbReference>
<evidence type="ECO:0000256" key="8">
    <source>
        <dbReference type="ARBA" id="ARBA00012016"/>
    </source>
</evidence>
<dbReference type="GO" id="GO:0008820">
    <property type="term" value="F:cobinamide phosphate guanylyltransferase activity"/>
    <property type="evidence" value="ECO:0007669"/>
    <property type="project" value="UniProtKB-EC"/>
</dbReference>
<dbReference type="Gene3D" id="3.40.50.300">
    <property type="entry name" value="P-loop containing nucleotide triphosphate hydrolases"/>
    <property type="match status" value="1"/>
</dbReference>
<dbReference type="GO" id="GO:0009236">
    <property type="term" value="P:cobalamin biosynthetic process"/>
    <property type="evidence" value="ECO:0007669"/>
    <property type="project" value="UniProtKB-UniPathway"/>
</dbReference>
<protein>
    <recommendedName>
        <fullName evidence="16">Adenosylcobinamide kinase</fullName>
        <ecNumber evidence="8">2.7.1.156</ecNumber>
        <ecNumber evidence="9">2.7.7.62</ecNumber>
    </recommendedName>
    <alternativeName>
        <fullName evidence="17">Adenosylcobinamide-phosphate guanylyltransferase</fullName>
    </alternativeName>
</protein>
<evidence type="ECO:0000313" key="18">
    <source>
        <dbReference type="EMBL" id="RFU71412.1"/>
    </source>
</evidence>
<dbReference type="Pfam" id="PF02283">
    <property type="entry name" value="CobU"/>
    <property type="match status" value="1"/>
</dbReference>
<dbReference type="UniPathway" id="UPA00148">
    <property type="reaction ID" value="UER00236"/>
</dbReference>
<evidence type="ECO:0000256" key="12">
    <source>
        <dbReference type="ARBA" id="ARBA00022741"/>
    </source>
</evidence>
<dbReference type="EMBL" id="QVTE01000004">
    <property type="protein sequence ID" value="RFU71412.1"/>
    <property type="molecule type" value="Genomic_DNA"/>
</dbReference>
<evidence type="ECO:0000256" key="11">
    <source>
        <dbReference type="ARBA" id="ARBA00022679"/>
    </source>
</evidence>
<sequence>MHFITGGAFNGKSQWVKDYYQLNERPSRWFSAYFGNLINYRFQEPDSSLIVMEGLELLIKNECQTIEIQEWRQSWQKELSSWKAWEQKKNGRQVIFIGTDISKGIVPVDPNERKWRDLTGWAYQDLAAACDRVDLIWYGLGTQLK</sequence>
<keyword evidence="11" id="KW-0808">Transferase</keyword>
<comment type="catalytic activity">
    <reaction evidence="3">
        <text>adenosylcob(III)inamide + GTP = adenosylcob(III)inamide phosphate + GDP + H(+)</text>
        <dbReference type="Rhea" id="RHEA:15765"/>
        <dbReference type="ChEBI" id="CHEBI:2480"/>
        <dbReference type="ChEBI" id="CHEBI:15378"/>
        <dbReference type="ChEBI" id="CHEBI:37565"/>
        <dbReference type="ChEBI" id="CHEBI:58189"/>
        <dbReference type="ChEBI" id="CHEBI:58502"/>
        <dbReference type="EC" id="2.7.1.156"/>
    </reaction>
</comment>
<proteinExistence type="inferred from homology"/>
<name>A0A372LUC3_9BACI</name>
<evidence type="ECO:0000256" key="2">
    <source>
        <dbReference type="ARBA" id="ARBA00000711"/>
    </source>
</evidence>
<dbReference type="AlphaFoldDB" id="A0A372LUC3"/>
<keyword evidence="13" id="KW-0418">Kinase</keyword>
<dbReference type="InterPro" id="IPR027417">
    <property type="entry name" value="P-loop_NTPase"/>
</dbReference>
<dbReference type="PANTHER" id="PTHR34848:SF1">
    <property type="entry name" value="BIFUNCTIONAL ADENOSYLCOBALAMIN BIOSYNTHESIS PROTEIN COBU"/>
    <property type="match status" value="1"/>
</dbReference>
<dbReference type="InterPro" id="IPR003203">
    <property type="entry name" value="CobU/CobP"/>
</dbReference>
<comment type="function">
    <text evidence="4">Catalyzes ATP-dependent phosphorylation of adenosylcobinamide and addition of GMP to adenosylcobinamide phosphate.</text>
</comment>
<organism evidence="18 19">
    <name type="scientific">Peribacillus saganii</name>
    <dbReference type="NCBI Taxonomy" id="2303992"/>
    <lineage>
        <taxon>Bacteria</taxon>
        <taxon>Bacillati</taxon>
        <taxon>Bacillota</taxon>
        <taxon>Bacilli</taxon>
        <taxon>Bacillales</taxon>
        <taxon>Bacillaceae</taxon>
        <taxon>Peribacillus</taxon>
    </lineage>
</organism>
<keyword evidence="12" id="KW-0547">Nucleotide-binding</keyword>